<name>A0A2W5BNC8_9BACT</name>
<gene>
    <name evidence="1" type="ORF">DI626_09700</name>
</gene>
<evidence type="ECO:0000313" key="1">
    <source>
        <dbReference type="EMBL" id="PZO82798.1"/>
    </source>
</evidence>
<sequence>MPGHTGHFLCFCFYAQSLGMVFFKRDAFAFLRHLIGVPLTVAEPVCFTVRSVYDACVYTLAVRFYCPFHEGPFRKTITPRTKIWAGTFRKKRKIFLIAYD</sequence>
<dbReference type="Proteomes" id="UP000249557">
    <property type="component" value="Unassembled WGS sequence"/>
</dbReference>
<dbReference type="AlphaFoldDB" id="A0A2W5BNC8"/>
<evidence type="ECO:0000313" key="2">
    <source>
        <dbReference type="Proteomes" id="UP000249557"/>
    </source>
</evidence>
<dbReference type="EMBL" id="QFNK01000240">
    <property type="protein sequence ID" value="PZO82798.1"/>
    <property type="molecule type" value="Genomic_DNA"/>
</dbReference>
<accession>A0A2W5BNC8</accession>
<proteinExistence type="predicted"/>
<comment type="caution">
    <text evidence="1">The sequence shown here is derived from an EMBL/GenBank/DDBJ whole genome shotgun (WGS) entry which is preliminary data.</text>
</comment>
<protein>
    <submittedName>
        <fullName evidence="1">Uncharacterized protein</fullName>
    </submittedName>
</protein>
<organism evidence="1 2">
    <name type="scientific">Micavibrio aeruginosavorus</name>
    <dbReference type="NCBI Taxonomy" id="349221"/>
    <lineage>
        <taxon>Bacteria</taxon>
        <taxon>Pseudomonadati</taxon>
        <taxon>Bdellovibrionota</taxon>
        <taxon>Bdellovibrionia</taxon>
        <taxon>Bdellovibrionales</taxon>
        <taxon>Pseudobdellovibrionaceae</taxon>
        <taxon>Micavibrio</taxon>
    </lineage>
</organism>
<reference evidence="1 2" key="1">
    <citation type="submission" date="2017-08" db="EMBL/GenBank/DDBJ databases">
        <title>Infants hospitalized years apart are colonized by the same room-sourced microbial strains.</title>
        <authorList>
            <person name="Brooks B."/>
            <person name="Olm M.R."/>
            <person name="Firek B.A."/>
            <person name="Baker R."/>
            <person name="Thomas B.C."/>
            <person name="Morowitz M.J."/>
            <person name="Banfield J.F."/>
        </authorList>
    </citation>
    <scope>NUCLEOTIDE SEQUENCE [LARGE SCALE GENOMIC DNA]</scope>
    <source>
        <strain evidence="1">S2_018_000_R2_104</strain>
    </source>
</reference>